<organism evidence="4 5">
    <name type="scientific">Flavobacterium ponti</name>
    <dbReference type="NCBI Taxonomy" id="665133"/>
    <lineage>
        <taxon>Bacteria</taxon>
        <taxon>Pseudomonadati</taxon>
        <taxon>Bacteroidota</taxon>
        <taxon>Flavobacteriia</taxon>
        <taxon>Flavobacteriales</taxon>
        <taxon>Flavobacteriaceae</taxon>
        <taxon>Flavobacterium</taxon>
    </lineage>
</organism>
<evidence type="ECO:0000256" key="1">
    <source>
        <dbReference type="ARBA" id="ARBA00009497"/>
    </source>
</evidence>
<dbReference type="PRINTS" id="PR01346">
    <property type="entry name" value="HELNAPAPROT"/>
</dbReference>
<comment type="caution">
    <text evidence="4">The sequence shown here is derived from an EMBL/GenBank/DDBJ whole genome shotgun (WGS) entry which is preliminary data.</text>
</comment>
<dbReference type="CDD" id="cd01043">
    <property type="entry name" value="DPS"/>
    <property type="match status" value="1"/>
</dbReference>
<name>A0ABV9P5X8_9FLAO</name>
<evidence type="ECO:0000313" key="4">
    <source>
        <dbReference type="EMBL" id="MFC4740963.1"/>
    </source>
</evidence>
<sequence>MDTKLGIPQKEMKANIKNLTTVLASEMVLYVKTRKFHWNVAGNSFMEMHKLFEAQYNELELIIDEVAERIGKLGEKAIGTMKEFNDHSLLKECTKYEEKDAMVDELLSDYQKLISSIRDFIKETEETDDFGTADFLTGIIQKHEEQAWILRRYKDQK</sequence>
<dbReference type="InterPro" id="IPR009078">
    <property type="entry name" value="Ferritin-like_SF"/>
</dbReference>
<feature type="domain" description="Ferritin/DPS" evidence="3">
    <location>
        <begin position="16"/>
        <end position="153"/>
    </location>
</feature>
<dbReference type="InterPro" id="IPR008331">
    <property type="entry name" value="Ferritin_DPS_dom"/>
</dbReference>
<dbReference type="PROSITE" id="PS00819">
    <property type="entry name" value="DPS_2"/>
    <property type="match status" value="1"/>
</dbReference>
<dbReference type="InterPro" id="IPR002177">
    <property type="entry name" value="DPS_DNA-bd"/>
</dbReference>
<dbReference type="InterPro" id="IPR012347">
    <property type="entry name" value="Ferritin-like"/>
</dbReference>
<gene>
    <name evidence="4" type="ORF">ACFO3U_13250</name>
</gene>
<dbReference type="PANTHER" id="PTHR42932:SF3">
    <property type="entry name" value="DNA PROTECTION DURING STARVATION PROTEIN"/>
    <property type="match status" value="1"/>
</dbReference>
<dbReference type="EMBL" id="JBHSGW010000027">
    <property type="protein sequence ID" value="MFC4740963.1"/>
    <property type="molecule type" value="Genomic_DNA"/>
</dbReference>
<dbReference type="Proteomes" id="UP001595885">
    <property type="component" value="Unassembled WGS sequence"/>
</dbReference>
<dbReference type="Pfam" id="PF00210">
    <property type="entry name" value="Ferritin"/>
    <property type="match status" value="1"/>
</dbReference>
<comment type="similarity">
    <text evidence="1 2">Belongs to the Dps family.</text>
</comment>
<dbReference type="SUPFAM" id="SSF47240">
    <property type="entry name" value="Ferritin-like"/>
    <property type="match status" value="1"/>
</dbReference>
<dbReference type="RefSeq" id="WP_379743357.1">
    <property type="nucleotide sequence ID" value="NZ_JBHSGW010000027.1"/>
</dbReference>
<evidence type="ECO:0000313" key="5">
    <source>
        <dbReference type="Proteomes" id="UP001595885"/>
    </source>
</evidence>
<protein>
    <submittedName>
        <fullName evidence="4">Dps family protein</fullName>
    </submittedName>
</protein>
<keyword evidence="5" id="KW-1185">Reference proteome</keyword>
<evidence type="ECO:0000256" key="2">
    <source>
        <dbReference type="RuleBase" id="RU003875"/>
    </source>
</evidence>
<reference evidence="5" key="1">
    <citation type="journal article" date="2019" name="Int. J. Syst. Evol. Microbiol.">
        <title>The Global Catalogue of Microorganisms (GCM) 10K type strain sequencing project: providing services to taxonomists for standard genome sequencing and annotation.</title>
        <authorList>
            <consortium name="The Broad Institute Genomics Platform"/>
            <consortium name="The Broad Institute Genome Sequencing Center for Infectious Disease"/>
            <person name="Wu L."/>
            <person name="Ma J."/>
        </authorList>
    </citation>
    <scope>NUCLEOTIDE SEQUENCE [LARGE SCALE GENOMIC DNA]</scope>
    <source>
        <strain evidence="5">CCUG 50349</strain>
    </source>
</reference>
<dbReference type="InterPro" id="IPR023188">
    <property type="entry name" value="DPS_DNA-bd_CS"/>
</dbReference>
<proteinExistence type="inferred from homology"/>
<dbReference type="Gene3D" id="1.20.1260.10">
    <property type="match status" value="1"/>
</dbReference>
<dbReference type="PIRSF" id="PIRSF005900">
    <property type="entry name" value="Dps"/>
    <property type="match status" value="1"/>
</dbReference>
<dbReference type="PANTHER" id="PTHR42932">
    <property type="entry name" value="GENERAL STRESS PROTEIN 20U"/>
    <property type="match status" value="1"/>
</dbReference>
<evidence type="ECO:0000259" key="3">
    <source>
        <dbReference type="Pfam" id="PF00210"/>
    </source>
</evidence>
<accession>A0ABV9P5X8</accession>